<dbReference type="AlphaFoldDB" id="A0A6J4I138"/>
<evidence type="ECO:0000313" key="8">
    <source>
        <dbReference type="EMBL" id="CAA9237441.1"/>
    </source>
</evidence>
<dbReference type="InterPro" id="IPR035926">
    <property type="entry name" value="NusB-like_sf"/>
</dbReference>
<keyword evidence="4 6" id="KW-0949">S-adenosyl-L-methionine</keyword>
<dbReference type="InterPro" id="IPR018314">
    <property type="entry name" value="RsmB/NOL1/NOP2-like_CS"/>
</dbReference>
<feature type="active site" description="Nucleophile" evidence="6">
    <location>
        <position position="314"/>
    </location>
</feature>
<dbReference type="CDD" id="cd02440">
    <property type="entry name" value="AdoMet_MTases"/>
    <property type="match status" value="1"/>
</dbReference>
<dbReference type="PROSITE" id="PS01153">
    <property type="entry name" value="NOL1_NOP2_SUN"/>
    <property type="match status" value="1"/>
</dbReference>
<feature type="binding site" evidence="6">
    <location>
        <position position="261"/>
    </location>
    <ligand>
        <name>S-adenosyl-L-methionine</name>
        <dbReference type="ChEBI" id="CHEBI:59789"/>
    </ligand>
</feature>
<evidence type="ECO:0000256" key="6">
    <source>
        <dbReference type="PROSITE-ProRule" id="PRU01023"/>
    </source>
</evidence>
<dbReference type="Pfam" id="PF01189">
    <property type="entry name" value="Methyltr_RsmB-F"/>
    <property type="match status" value="1"/>
</dbReference>
<comment type="similarity">
    <text evidence="1 6">Belongs to the class I-like SAM-binding methyltransferase superfamily. RsmB/NOP family.</text>
</comment>
<feature type="domain" description="SAM-dependent MTase RsmB/NOP-type" evidence="7">
    <location>
        <begin position="82"/>
        <end position="372"/>
    </location>
</feature>
<dbReference type="GO" id="GO:0008173">
    <property type="term" value="F:RNA methyltransferase activity"/>
    <property type="evidence" value="ECO:0007669"/>
    <property type="project" value="InterPro"/>
</dbReference>
<dbReference type="GO" id="GO:0006355">
    <property type="term" value="P:regulation of DNA-templated transcription"/>
    <property type="evidence" value="ECO:0007669"/>
    <property type="project" value="InterPro"/>
</dbReference>
<feature type="binding site" evidence="6">
    <location>
        <begin position="196"/>
        <end position="202"/>
    </location>
    <ligand>
        <name>S-adenosyl-L-methionine</name>
        <dbReference type="ChEBI" id="CHEBI:59789"/>
    </ligand>
</feature>
<dbReference type="SUPFAM" id="SSF48013">
    <property type="entry name" value="NusB-like"/>
    <property type="match status" value="1"/>
</dbReference>
<dbReference type="EC" id="2.1.1.176" evidence="8"/>
<dbReference type="Gene3D" id="3.40.50.150">
    <property type="entry name" value="Vaccinia Virus protein VP39"/>
    <property type="match status" value="1"/>
</dbReference>
<keyword evidence="5 6" id="KW-0694">RNA-binding</keyword>
<reference evidence="8" key="1">
    <citation type="submission" date="2020-02" db="EMBL/GenBank/DDBJ databases">
        <authorList>
            <person name="Meier V. D."/>
        </authorList>
    </citation>
    <scope>NUCLEOTIDE SEQUENCE</scope>
    <source>
        <strain evidence="8">AVDCRST_MAG50</strain>
    </source>
</reference>
<dbReference type="InterPro" id="IPR006027">
    <property type="entry name" value="NusB_RsmB_TIM44"/>
</dbReference>
<dbReference type="GO" id="GO:0003723">
    <property type="term" value="F:RNA binding"/>
    <property type="evidence" value="ECO:0007669"/>
    <property type="project" value="UniProtKB-UniRule"/>
</dbReference>
<dbReference type="Pfam" id="PF01029">
    <property type="entry name" value="NusB"/>
    <property type="match status" value="1"/>
</dbReference>
<evidence type="ECO:0000259" key="7">
    <source>
        <dbReference type="PROSITE" id="PS51686"/>
    </source>
</evidence>
<proteinExistence type="inferred from homology"/>
<dbReference type="Gene3D" id="1.10.940.10">
    <property type="entry name" value="NusB-like"/>
    <property type="match status" value="1"/>
</dbReference>
<feature type="binding site" evidence="6">
    <location>
        <position position="244"/>
    </location>
    <ligand>
        <name>S-adenosyl-L-methionine</name>
        <dbReference type="ChEBI" id="CHEBI:59789"/>
    </ligand>
</feature>
<dbReference type="PANTHER" id="PTHR22807:SF53">
    <property type="entry name" value="RIBOSOMAL RNA SMALL SUBUNIT METHYLTRANSFERASE B-RELATED"/>
    <property type="match status" value="1"/>
</dbReference>
<dbReference type="InterPro" id="IPR029063">
    <property type="entry name" value="SAM-dependent_MTases_sf"/>
</dbReference>
<evidence type="ECO:0000256" key="5">
    <source>
        <dbReference type="ARBA" id="ARBA00022884"/>
    </source>
</evidence>
<dbReference type="EMBL" id="CADCTF010000085">
    <property type="protein sequence ID" value="CAA9237441.1"/>
    <property type="molecule type" value="Genomic_DNA"/>
</dbReference>
<evidence type="ECO:0000256" key="1">
    <source>
        <dbReference type="ARBA" id="ARBA00007494"/>
    </source>
</evidence>
<organism evidence="8">
    <name type="scientific">uncultured Acidimicrobiales bacterium</name>
    <dbReference type="NCBI Taxonomy" id="310071"/>
    <lineage>
        <taxon>Bacteria</taxon>
        <taxon>Bacillati</taxon>
        <taxon>Actinomycetota</taxon>
        <taxon>Acidimicrobiia</taxon>
        <taxon>Acidimicrobiales</taxon>
        <taxon>environmental samples</taxon>
    </lineage>
</organism>
<dbReference type="InterPro" id="IPR049560">
    <property type="entry name" value="MeTrfase_RsmB-F_NOP2_cat"/>
</dbReference>
<feature type="binding site" evidence="6">
    <location>
        <position position="217"/>
    </location>
    <ligand>
        <name>S-adenosyl-L-methionine</name>
        <dbReference type="ChEBI" id="CHEBI:59789"/>
    </ligand>
</feature>
<evidence type="ECO:0000256" key="2">
    <source>
        <dbReference type="ARBA" id="ARBA00022603"/>
    </source>
</evidence>
<accession>A0A6J4I138</accession>
<dbReference type="InterPro" id="IPR001678">
    <property type="entry name" value="MeTrfase_RsmB-F_NOP2_dom"/>
</dbReference>
<keyword evidence="3 6" id="KW-0808">Transferase</keyword>
<dbReference type="PROSITE" id="PS51686">
    <property type="entry name" value="SAM_MT_RSMB_NOP"/>
    <property type="match status" value="1"/>
</dbReference>
<dbReference type="InterPro" id="IPR023267">
    <property type="entry name" value="RCMT"/>
</dbReference>
<keyword evidence="2 6" id="KW-0489">Methyltransferase</keyword>
<evidence type="ECO:0000256" key="3">
    <source>
        <dbReference type="ARBA" id="ARBA00022679"/>
    </source>
</evidence>
<evidence type="ECO:0000256" key="4">
    <source>
        <dbReference type="ARBA" id="ARBA00022691"/>
    </source>
</evidence>
<dbReference type="PRINTS" id="PR02008">
    <property type="entry name" value="RCMTFAMILY"/>
</dbReference>
<protein>
    <submittedName>
        <fullName evidence="8">16S rRNA (Cytosine(967)-C(5))-methyltransferase</fullName>
        <ecNumber evidence="8">2.1.1.176</ecNumber>
    </submittedName>
</protein>
<sequence>MTTTARGVALRALARIDEGAYANLALPSLLERSRLPTNDRNFATELTYGTTRMRRACDFLIDPYVLRPLDPDVRAALRMGAYQLAFLQTPPHAAVSATVEEVPRRARGLVNAILRRIADALPPRWPDSATRLSYPDWIVQRLASDLGEGDAIEALETMNESPSVTTRDDGYVQDLASQWVADAVDVAPGDRVADVCAAPGGKATRLASTAGLVASGDVLRSRVGLVVENADRLGSATLAAFVADGRRPPLRSGAFDRVLLDAPCSGLGVLRRRADARWRVQASDVEDLVALQLELLEAAIGLVRPGGMLVYSVCTLTAAETVEIDRMLERLHPELHALPLPGEQWRPAGRGGRLLPQTAGTDGMYVLRLQAP</sequence>
<dbReference type="PANTHER" id="PTHR22807">
    <property type="entry name" value="NOP2 YEAST -RELATED NOL1/NOP2/FMU SUN DOMAIN-CONTAINING"/>
    <property type="match status" value="1"/>
</dbReference>
<name>A0A6J4I138_9ACTN</name>
<gene>
    <name evidence="8" type="ORF">AVDCRST_MAG50-1475</name>
</gene>
<dbReference type="SUPFAM" id="SSF53335">
    <property type="entry name" value="S-adenosyl-L-methionine-dependent methyltransferases"/>
    <property type="match status" value="1"/>
</dbReference>
<dbReference type="GO" id="GO:0001510">
    <property type="term" value="P:RNA methylation"/>
    <property type="evidence" value="ECO:0007669"/>
    <property type="project" value="InterPro"/>
</dbReference>